<feature type="region of interest" description="Disordered" evidence="1">
    <location>
        <begin position="126"/>
        <end position="174"/>
    </location>
</feature>
<evidence type="ECO:0000313" key="3">
    <source>
        <dbReference type="EMBL" id="KRZ07867.1"/>
    </source>
</evidence>
<feature type="compositionally biased region" description="Acidic residues" evidence="1">
    <location>
        <begin position="134"/>
        <end position="147"/>
    </location>
</feature>
<protein>
    <submittedName>
        <fullName evidence="3">WD repeat-containing protein 74</fullName>
    </submittedName>
</protein>
<feature type="signal peptide" evidence="2">
    <location>
        <begin position="1"/>
        <end position="27"/>
    </location>
</feature>
<organism evidence="3 4">
    <name type="scientific">Trichinella zimbabwensis</name>
    <dbReference type="NCBI Taxonomy" id="268475"/>
    <lineage>
        <taxon>Eukaryota</taxon>
        <taxon>Metazoa</taxon>
        <taxon>Ecdysozoa</taxon>
        <taxon>Nematoda</taxon>
        <taxon>Enoplea</taxon>
        <taxon>Dorylaimia</taxon>
        <taxon>Trichinellida</taxon>
        <taxon>Trichinellidae</taxon>
        <taxon>Trichinella</taxon>
    </lineage>
</organism>
<dbReference type="GO" id="GO:0042273">
    <property type="term" value="P:ribosomal large subunit biogenesis"/>
    <property type="evidence" value="ECO:0007669"/>
    <property type="project" value="InterPro"/>
</dbReference>
<dbReference type="Proteomes" id="UP000055024">
    <property type="component" value="Unassembled WGS sequence"/>
</dbReference>
<dbReference type="GO" id="GO:0030687">
    <property type="term" value="C:preribosome, large subunit precursor"/>
    <property type="evidence" value="ECO:0007669"/>
    <property type="project" value="TreeGrafter"/>
</dbReference>
<dbReference type="OrthoDB" id="18388at2759"/>
<dbReference type="InterPro" id="IPR036322">
    <property type="entry name" value="WD40_repeat_dom_sf"/>
</dbReference>
<comment type="caution">
    <text evidence="3">The sequence shown here is derived from an EMBL/GenBank/DDBJ whole genome shotgun (WGS) entry which is preliminary data.</text>
</comment>
<feature type="chain" id="PRO_5006879006" evidence="2">
    <location>
        <begin position="28"/>
        <end position="174"/>
    </location>
</feature>
<dbReference type="InterPro" id="IPR015943">
    <property type="entry name" value="WD40/YVTN_repeat-like_dom_sf"/>
</dbReference>
<dbReference type="SMART" id="SM00320">
    <property type="entry name" value="WD40"/>
    <property type="match status" value="1"/>
</dbReference>
<dbReference type="InterPro" id="IPR037379">
    <property type="entry name" value="WDR74/Nsa1"/>
</dbReference>
<dbReference type="PANTHER" id="PTHR16038:SF4">
    <property type="entry name" value="WD REPEAT-CONTAINING PROTEIN 74"/>
    <property type="match status" value="1"/>
</dbReference>
<evidence type="ECO:0000256" key="2">
    <source>
        <dbReference type="SAM" id="SignalP"/>
    </source>
</evidence>
<proteinExistence type="predicted"/>
<dbReference type="AlphaFoldDB" id="A0A0V1HBD5"/>
<evidence type="ECO:0000256" key="1">
    <source>
        <dbReference type="SAM" id="MobiDB-lite"/>
    </source>
</evidence>
<keyword evidence="4" id="KW-1185">Reference proteome</keyword>
<dbReference type="InterPro" id="IPR001680">
    <property type="entry name" value="WD40_rpt"/>
</dbReference>
<keyword evidence="2" id="KW-0732">Signal</keyword>
<gene>
    <name evidence="3" type="primary">WDR74</name>
    <name evidence="3" type="ORF">T11_15266</name>
</gene>
<dbReference type="EMBL" id="JYDP01000095">
    <property type="protein sequence ID" value="KRZ07867.1"/>
    <property type="molecule type" value="Genomic_DNA"/>
</dbReference>
<feature type="compositionally biased region" description="Polar residues" evidence="1">
    <location>
        <begin position="160"/>
        <end position="174"/>
    </location>
</feature>
<name>A0A0V1HBD5_9BILA</name>
<dbReference type="PANTHER" id="PTHR16038">
    <property type="entry name" value="NOP SEVEN ASSOCIATED PROTEIN 1"/>
    <property type="match status" value="1"/>
</dbReference>
<dbReference type="Gene3D" id="2.130.10.10">
    <property type="entry name" value="YVTN repeat-like/Quinoprotein amine dehydrogenase"/>
    <property type="match status" value="1"/>
</dbReference>
<evidence type="ECO:0000313" key="4">
    <source>
        <dbReference type="Proteomes" id="UP000055024"/>
    </source>
</evidence>
<sequence>MNKKNFHPAKSSLVILVVELVCSICEQKVCYCWFGSENCRLLNFFSFPFYFTVKLVHIFKGFNGGVTSLQCHETLPYVVSSSIDRFVRVHELETKKMLYKVYCKSRINHVILNKNGCSFSSALHADKNSPTADEMVDESSDTYDSESESTGSGDSDVMPFNNQTDYVSHSSKQD</sequence>
<dbReference type="SUPFAM" id="SSF50978">
    <property type="entry name" value="WD40 repeat-like"/>
    <property type="match status" value="1"/>
</dbReference>
<reference evidence="3 4" key="1">
    <citation type="submission" date="2015-01" db="EMBL/GenBank/DDBJ databases">
        <title>Evolution of Trichinella species and genotypes.</title>
        <authorList>
            <person name="Korhonen P.K."/>
            <person name="Edoardo P."/>
            <person name="Giuseppe L.R."/>
            <person name="Gasser R.B."/>
        </authorList>
    </citation>
    <scope>NUCLEOTIDE SEQUENCE [LARGE SCALE GENOMIC DNA]</scope>
    <source>
        <strain evidence="3">ISS1029</strain>
    </source>
</reference>
<dbReference type="GO" id="GO:0005730">
    <property type="term" value="C:nucleolus"/>
    <property type="evidence" value="ECO:0007669"/>
    <property type="project" value="InterPro"/>
</dbReference>
<accession>A0A0V1HBD5</accession>